<comment type="caution">
    <text evidence="2">The sequence shown here is derived from an EMBL/GenBank/DDBJ whole genome shotgun (WGS) entry which is preliminary data.</text>
</comment>
<feature type="domain" description="LysR substrate-binding" evidence="1">
    <location>
        <begin position="6"/>
        <end position="112"/>
    </location>
</feature>
<accession>A0AAW8F9F0</accession>
<keyword evidence="2" id="KW-0238">DNA-binding</keyword>
<evidence type="ECO:0000313" key="2">
    <source>
        <dbReference type="EMBL" id="MDQ0905453.1"/>
    </source>
</evidence>
<evidence type="ECO:0000313" key="3">
    <source>
        <dbReference type="Proteomes" id="UP001234216"/>
    </source>
</evidence>
<dbReference type="GO" id="GO:0003677">
    <property type="term" value="F:DNA binding"/>
    <property type="evidence" value="ECO:0007669"/>
    <property type="project" value="UniProtKB-KW"/>
</dbReference>
<evidence type="ECO:0000259" key="1">
    <source>
        <dbReference type="Pfam" id="PF03466"/>
    </source>
</evidence>
<name>A0AAW8F9F0_9ACTN</name>
<dbReference type="AlphaFoldDB" id="A0AAW8F9F0"/>
<protein>
    <submittedName>
        <fullName evidence="2">DNA-binding transcriptional LysR family regulator</fullName>
    </submittedName>
</protein>
<dbReference type="SUPFAM" id="SSF53850">
    <property type="entry name" value="Periplasmic binding protein-like II"/>
    <property type="match status" value="1"/>
</dbReference>
<sequence length="124" mass="13266">MLLEWFAGTPMVARPQTCDEPLTEQAVARGGARTQIVFRAAVNDTLLPMVRAGLGSALLPWLAILGAEVPSDDRLRIHELRPTLPPREICPHRQAGRIPSPLAARAVDIAVQVVTGLAPPPTPA</sequence>
<dbReference type="InterPro" id="IPR005119">
    <property type="entry name" value="LysR_subst-bd"/>
</dbReference>
<reference evidence="2" key="1">
    <citation type="submission" date="2023-07" db="EMBL/GenBank/DDBJ databases">
        <title>Comparative genomics of wheat-associated soil bacteria to identify genetic determinants of phenazine resistance.</title>
        <authorList>
            <person name="Mouncey N."/>
        </authorList>
    </citation>
    <scope>NUCLEOTIDE SEQUENCE</scope>
    <source>
        <strain evidence="2">V4I22</strain>
    </source>
</reference>
<dbReference type="Gene3D" id="3.40.190.290">
    <property type="match status" value="1"/>
</dbReference>
<gene>
    <name evidence="2" type="ORF">QFZ22_001438</name>
</gene>
<dbReference type="EMBL" id="JAUSZV010000005">
    <property type="protein sequence ID" value="MDQ0905453.1"/>
    <property type="molecule type" value="Genomic_DNA"/>
</dbReference>
<dbReference type="Pfam" id="PF03466">
    <property type="entry name" value="LysR_substrate"/>
    <property type="match status" value="1"/>
</dbReference>
<dbReference type="Proteomes" id="UP001234216">
    <property type="component" value="Unassembled WGS sequence"/>
</dbReference>
<proteinExistence type="predicted"/>
<organism evidence="2 3">
    <name type="scientific">Streptomyces canus</name>
    <dbReference type="NCBI Taxonomy" id="58343"/>
    <lineage>
        <taxon>Bacteria</taxon>
        <taxon>Bacillati</taxon>
        <taxon>Actinomycetota</taxon>
        <taxon>Actinomycetes</taxon>
        <taxon>Kitasatosporales</taxon>
        <taxon>Streptomycetaceae</taxon>
        <taxon>Streptomyces</taxon>
        <taxon>Streptomyces aurantiacus group</taxon>
    </lineage>
</organism>